<feature type="region of interest" description="Disordered" evidence="1">
    <location>
        <begin position="143"/>
        <end position="162"/>
    </location>
</feature>
<feature type="compositionally biased region" description="Low complexity" evidence="1">
    <location>
        <begin position="151"/>
        <end position="162"/>
    </location>
</feature>
<protein>
    <submittedName>
        <fullName evidence="2">Uncharacterized protein</fullName>
    </submittedName>
</protein>
<dbReference type="EMBL" id="JAOPHQ010001418">
    <property type="protein sequence ID" value="KAK0151213.1"/>
    <property type="molecule type" value="Genomic_DNA"/>
</dbReference>
<gene>
    <name evidence="2" type="ORF">N1851_007693</name>
</gene>
<dbReference type="PANTHER" id="PTHR31025">
    <property type="entry name" value="SI:CH211-196P9.1-RELATED"/>
    <property type="match status" value="1"/>
</dbReference>
<accession>A0AA47N2J4</accession>
<dbReference type="Proteomes" id="UP001174136">
    <property type="component" value="Unassembled WGS sequence"/>
</dbReference>
<reference evidence="2" key="1">
    <citation type="journal article" date="2023" name="Front. Mar. Sci.">
        <title>A new Merluccius polli reference genome to investigate the effects of global change in West African waters.</title>
        <authorList>
            <person name="Mateo J.L."/>
            <person name="Blanco-Fernandez C."/>
            <person name="Garcia-Vazquez E."/>
            <person name="Machado-Schiaffino G."/>
        </authorList>
    </citation>
    <scope>NUCLEOTIDE SEQUENCE</scope>
    <source>
        <strain evidence="2">C29</strain>
        <tissue evidence="2">Fin</tissue>
    </source>
</reference>
<dbReference type="PANTHER" id="PTHR31025:SF27">
    <property type="entry name" value="SI:CH211-193K19.2-RELATED"/>
    <property type="match status" value="1"/>
</dbReference>
<sequence length="332" mass="37146">MIKRPLEYVLRGNTLSELWLKAPNDDDNSPANAFKPEICNYLIWKYSSPSVYPTQTSVNLTNVVIHHGTKYAAVMVLPYGSTDGNLSFIVKLLNSWYNTWSKELTLASGIPSTVEQLHETVKGTIKVVIIVFTLTTQNYSDNQKDVSNLNDSSSSATDTSADYQMDGTTLSLQDTVILSLRGSPSRTLWPFEMSRLNVQLHSLPHRLSDRVESSFSEHERSSSDVSSTIWEKMQEAADAPISVQEELSEEGMKIYLLRNQDGSVDEPTDLGIVIEGITVLSSLGDLRRACCYLLGLTYALDLRYPKNLKYSFEVFQKVLLELDPGNLSTKVQ</sequence>
<name>A0AA47N2J4_MERPO</name>
<evidence type="ECO:0000313" key="2">
    <source>
        <dbReference type="EMBL" id="KAK0151213.1"/>
    </source>
</evidence>
<comment type="caution">
    <text evidence="2">The sequence shown here is derived from an EMBL/GenBank/DDBJ whole genome shotgun (WGS) entry which is preliminary data.</text>
</comment>
<organism evidence="2 3">
    <name type="scientific">Merluccius polli</name>
    <name type="common">Benguela hake</name>
    <name type="synonym">Merluccius cadenati</name>
    <dbReference type="NCBI Taxonomy" id="89951"/>
    <lineage>
        <taxon>Eukaryota</taxon>
        <taxon>Metazoa</taxon>
        <taxon>Chordata</taxon>
        <taxon>Craniata</taxon>
        <taxon>Vertebrata</taxon>
        <taxon>Euteleostomi</taxon>
        <taxon>Actinopterygii</taxon>
        <taxon>Neopterygii</taxon>
        <taxon>Teleostei</taxon>
        <taxon>Neoteleostei</taxon>
        <taxon>Acanthomorphata</taxon>
        <taxon>Zeiogadaria</taxon>
        <taxon>Gadariae</taxon>
        <taxon>Gadiformes</taxon>
        <taxon>Gadoidei</taxon>
        <taxon>Merlucciidae</taxon>
        <taxon>Merluccius</taxon>
    </lineage>
</organism>
<evidence type="ECO:0000313" key="3">
    <source>
        <dbReference type="Proteomes" id="UP001174136"/>
    </source>
</evidence>
<keyword evidence="3" id="KW-1185">Reference proteome</keyword>
<dbReference type="AlphaFoldDB" id="A0AA47N2J4"/>
<proteinExistence type="predicted"/>
<evidence type="ECO:0000256" key="1">
    <source>
        <dbReference type="SAM" id="MobiDB-lite"/>
    </source>
</evidence>